<gene>
    <name evidence="1" type="ORF">LP032_028</name>
</gene>
<dbReference type="InterPro" id="IPR036388">
    <property type="entry name" value="WH-like_DNA-bd_sf"/>
</dbReference>
<accession>A0A059T6I2</accession>
<dbReference type="InterPro" id="IPR013324">
    <property type="entry name" value="RNA_pol_sigma_r3/r4-like"/>
</dbReference>
<organism evidence="1">
    <name type="scientific">Listeria phage LP-032</name>
    <dbReference type="NCBI Taxonomy" id="1173746"/>
    <lineage>
        <taxon>Viruses</taxon>
        <taxon>Duplodnaviria</taxon>
        <taxon>Heunggongvirae</taxon>
        <taxon>Uroviricota</taxon>
        <taxon>Caudoviricetes</taxon>
        <taxon>Homburgvirus</taxon>
        <taxon>Homburgvirus LP26</taxon>
    </lineage>
</organism>
<dbReference type="Gene3D" id="1.10.10.10">
    <property type="entry name" value="Winged helix-like DNA-binding domain superfamily/Winged helix DNA-binding domain"/>
    <property type="match status" value="1"/>
</dbReference>
<dbReference type="SUPFAM" id="SSF88659">
    <property type="entry name" value="Sigma3 and sigma4 domains of RNA polymerase sigma factors"/>
    <property type="match status" value="1"/>
</dbReference>
<name>A0A059T6I2_9CAUD</name>
<reference evidence="1" key="1">
    <citation type="journal article" date="2014" name="Appl. Environ. Microbiol.">
        <title>Comparative genomic and morphological analysis of Listeria phages isolated from farm environments.</title>
        <authorList>
            <person name="Denes T."/>
            <person name="Vongkamjan K."/>
            <person name="Ackermann H.W."/>
            <person name="Moreno Switt A.I."/>
            <person name="Wiedmann M."/>
            <person name="den Bakker H.C."/>
        </authorList>
    </citation>
    <scope>NUCLEOTIDE SEQUENCE</scope>
</reference>
<dbReference type="EMBL" id="KJ094025">
    <property type="protein sequence ID" value="AHL18877.1"/>
    <property type="molecule type" value="Genomic_DNA"/>
</dbReference>
<sequence>MSFLETNESDYFPKKLVIMNNNVLKLLSDHEKDSTSIHGSVQNQLLNILEDAFKTVNMPEKLQKVAILYFVYDYTISEIADILGAHRVTIYRQVIRIKEILRGSEKFKNELRDGEKTLWTT</sequence>
<evidence type="ECO:0000313" key="1">
    <source>
        <dbReference type="EMBL" id="AHL18877.1"/>
    </source>
</evidence>
<protein>
    <submittedName>
        <fullName evidence="1">Putative sigma factor</fullName>
    </submittedName>
</protein>
<proteinExistence type="predicted"/>